<evidence type="ECO:0000256" key="1">
    <source>
        <dbReference type="SAM" id="SignalP"/>
    </source>
</evidence>
<gene>
    <name evidence="2" type="ORF">Q4F19_19545</name>
</gene>
<dbReference type="EMBL" id="JAUOTP010000011">
    <property type="protein sequence ID" value="MDO6416587.1"/>
    <property type="molecule type" value="Genomic_DNA"/>
</dbReference>
<feature type="chain" id="PRO_5046627645" evidence="1">
    <location>
        <begin position="27"/>
        <end position="84"/>
    </location>
</feature>
<keyword evidence="1" id="KW-0732">Signal</keyword>
<keyword evidence="3" id="KW-1185">Reference proteome</keyword>
<dbReference type="InterPro" id="IPR058110">
    <property type="entry name" value="GCG_CRPN_dom"/>
</dbReference>
<dbReference type="RefSeq" id="WP_303546275.1">
    <property type="nucleotide sequence ID" value="NZ_JAUOTP010000011.1"/>
</dbReference>
<dbReference type="NCBIfam" id="NF047412">
    <property type="entry name" value="sig_GCG_CRPN_rpt"/>
    <property type="match status" value="1"/>
</dbReference>
<evidence type="ECO:0000313" key="2">
    <source>
        <dbReference type="EMBL" id="MDO6416587.1"/>
    </source>
</evidence>
<dbReference type="Proteomes" id="UP001169764">
    <property type="component" value="Unassembled WGS sequence"/>
</dbReference>
<dbReference type="PROSITE" id="PS51257">
    <property type="entry name" value="PROKAR_LIPOPROTEIN"/>
    <property type="match status" value="1"/>
</dbReference>
<proteinExistence type="predicted"/>
<feature type="signal peptide" evidence="1">
    <location>
        <begin position="1"/>
        <end position="26"/>
    </location>
</feature>
<accession>A0ABT8YE05</accession>
<sequence>MKRLIAIALAVSAGVTAIAGASSAQAAQGCGAGFHRGPAGRCRPNGGPVVRDRLIVGRHYDRGYWDGRRYWRERYRHQNGWRYR</sequence>
<reference evidence="2" key="1">
    <citation type="submission" date="2023-07" db="EMBL/GenBank/DDBJ databases">
        <authorList>
            <person name="Kim M."/>
        </authorList>
    </citation>
    <scope>NUCLEOTIDE SEQUENCE</scope>
    <source>
        <strain evidence="2">BIUV-7</strain>
    </source>
</reference>
<comment type="caution">
    <text evidence="2">The sequence shown here is derived from an EMBL/GenBank/DDBJ whole genome shotgun (WGS) entry which is preliminary data.</text>
</comment>
<name>A0ABT8YE05_9SPHN</name>
<organism evidence="2 3">
    <name type="scientific">Sphingomonas natans</name>
    <dbReference type="NCBI Taxonomy" id="3063330"/>
    <lineage>
        <taxon>Bacteria</taxon>
        <taxon>Pseudomonadati</taxon>
        <taxon>Pseudomonadota</taxon>
        <taxon>Alphaproteobacteria</taxon>
        <taxon>Sphingomonadales</taxon>
        <taxon>Sphingomonadaceae</taxon>
        <taxon>Sphingomonas</taxon>
    </lineage>
</organism>
<evidence type="ECO:0000313" key="3">
    <source>
        <dbReference type="Proteomes" id="UP001169764"/>
    </source>
</evidence>
<protein>
    <submittedName>
        <fullName evidence="2">Uncharacterized protein</fullName>
    </submittedName>
</protein>